<evidence type="ECO:0000313" key="3">
    <source>
        <dbReference type="Proteomes" id="UP000198878"/>
    </source>
</evidence>
<evidence type="ECO:0000256" key="1">
    <source>
        <dbReference type="SAM" id="MobiDB-lite"/>
    </source>
</evidence>
<feature type="region of interest" description="Disordered" evidence="1">
    <location>
        <begin position="14"/>
        <end position="37"/>
    </location>
</feature>
<dbReference type="EMBL" id="FNUJ01000013">
    <property type="protein sequence ID" value="SEF37383.1"/>
    <property type="molecule type" value="Genomic_DNA"/>
</dbReference>
<proteinExistence type="predicted"/>
<reference evidence="3" key="1">
    <citation type="submission" date="2016-10" db="EMBL/GenBank/DDBJ databases">
        <authorList>
            <person name="Varghese N."/>
            <person name="Submissions S."/>
        </authorList>
    </citation>
    <scope>NUCLEOTIDE SEQUENCE [LARGE SCALE GENOMIC DNA]</scope>
    <source>
        <strain evidence="3">DSM 44654</strain>
    </source>
</reference>
<sequence>MSLIRRLVNRAREGGGTGDRVRLGQVAESNPAPAAIC</sequence>
<keyword evidence="3" id="KW-1185">Reference proteome</keyword>
<organism evidence="2 3">
    <name type="scientific">Amycolatopsis pretoriensis</name>
    <dbReference type="NCBI Taxonomy" id="218821"/>
    <lineage>
        <taxon>Bacteria</taxon>
        <taxon>Bacillati</taxon>
        <taxon>Actinomycetota</taxon>
        <taxon>Actinomycetes</taxon>
        <taxon>Pseudonocardiales</taxon>
        <taxon>Pseudonocardiaceae</taxon>
        <taxon>Amycolatopsis</taxon>
    </lineage>
</organism>
<protein>
    <submittedName>
        <fullName evidence="2">Uncharacterized protein</fullName>
    </submittedName>
</protein>
<dbReference type="AlphaFoldDB" id="A0A1H5RG79"/>
<gene>
    <name evidence="2" type="ORF">SAMN05421837_113213</name>
</gene>
<accession>A0A1H5RG79</accession>
<dbReference type="Proteomes" id="UP000198878">
    <property type="component" value="Unassembled WGS sequence"/>
</dbReference>
<name>A0A1H5RG79_9PSEU</name>
<evidence type="ECO:0000313" key="2">
    <source>
        <dbReference type="EMBL" id="SEF37383.1"/>
    </source>
</evidence>
<dbReference type="STRING" id="218821.SAMN05421837_113213"/>